<comment type="caution">
    <text evidence="5">The sequence shown here is derived from an EMBL/GenBank/DDBJ whole genome shotgun (WGS) entry which is preliminary data.</text>
</comment>
<name>A0A4R7BN31_9HYPH</name>
<dbReference type="InterPro" id="IPR011725">
    <property type="entry name" value="PQQ_synth_PqqA"/>
</dbReference>
<evidence type="ECO:0000256" key="3">
    <source>
        <dbReference type="ARBA" id="ARBA00015086"/>
    </source>
</evidence>
<evidence type="ECO:0000256" key="1">
    <source>
        <dbReference type="ARBA" id="ARBA00004886"/>
    </source>
</evidence>
<dbReference type="NCBIfam" id="TIGR02107">
    <property type="entry name" value="PQQ_syn_pqqA"/>
    <property type="match status" value="1"/>
</dbReference>
<evidence type="ECO:0000256" key="2">
    <source>
        <dbReference type="ARBA" id="ARBA00009325"/>
    </source>
</evidence>
<accession>A0A4R7BN31</accession>
<organism evidence="5 6">
    <name type="scientific">Enterovirga rhinocerotis</name>
    <dbReference type="NCBI Taxonomy" id="1339210"/>
    <lineage>
        <taxon>Bacteria</taxon>
        <taxon>Pseudomonadati</taxon>
        <taxon>Pseudomonadota</taxon>
        <taxon>Alphaproteobacteria</taxon>
        <taxon>Hyphomicrobiales</taxon>
        <taxon>Methylobacteriaceae</taxon>
        <taxon>Enterovirga</taxon>
    </lineage>
</organism>
<proteinExistence type="inferred from homology"/>
<dbReference type="Pfam" id="PF08042">
    <property type="entry name" value="PqqA"/>
    <property type="match status" value="1"/>
</dbReference>
<evidence type="ECO:0000313" key="6">
    <source>
        <dbReference type="Proteomes" id="UP000295122"/>
    </source>
</evidence>
<keyword evidence="4" id="KW-0884">PQQ biosynthesis</keyword>
<gene>
    <name evidence="5" type="ORF">EV668_4442</name>
</gene>
<keyword evidence="6" id="KW-1185">Reference proteome</keyword>
<dbReference type="UniPathway" id="UPA00539"/>
<comment type="pathway">
    <text evidence="1">Cofactor biosynthesis; pyrroloquinoline quinone biosynthesis.</text>
</comment>
<sequence>MSWQTPTVTEISCAMEVTSYAGVEDDDLH</sequence>
<dbReference type="GO" id="GO:0018189">
    <property type="term" value="P:pyrroloquinoline quinone biosynthetic process"/>
    <property type="evidence" value="ECO:0007669"/>
    <property type="project" value="UniProtKB-UniPathway"/>
</dbReference>
<dbReference type="AlphaFoldDB" id="A0A4R7BN31"/>
<evidence type="ECO:0000256" key="4">
    <source>
        <dbReference type="ARBA" id="ARBA00022905"/>
    </source>
</evidence>
<evidence type="ECO:0000313" key="5">
    <source>
        <dbReference type="EMBL" id="TDR85327.1"/>
    </source>
</evidence>
<dbReference type="Proteomes" id="UP000295122">
    <property type="component" value="Unassembled WGS sequence"/>
</dbReference>
<dbReference type="RefSeq" id="WP_133774247.1">
    <property type="nucleotide sequence ID" value="NZ_SNZR01000017.1"/>
</dbReference>
<comment type="similarity">
    <text evidence="2">Belongs to the PqqA family.</text>
</comment>
<reference evidence="5 6" key="1">
    <citation type="submission" date="2019-03" db="EMBL/GenBank/DDBJ databases">
        <title>Genomic Encyclopedia of Type Strains, Phase IV (KMG-IV): sequencing the most valuable type-strain genomes for metagenomic binning, comparative biology and taxonomic classification.</title>
        <authorList>
            <person name="Goeker M."/>
        </authorList>
    </citation>
    <scope>NUCLEOTIDE SEQUENCE [LARGE SCALE GENOMIC DNA]</scope>
    <source>
        <strain evidence="5 6">DSM 25903</strain>
    </source>
</reference>
<protein>
    <recommendedName>
        <fullName evidence="3">Coenzyme PQQ synthesis protein A</fullName>
    </recommendedName>
</protein>
<dbReference type="EMBL" id="SNZR01000017">
    <property type="protein sequence ID" value="TDR85327.1"/>
    <property type="molecule type" value="Genomic_DNA"/>
</dbReference>